<evidence type="ECO:0000256" key="5">
    <source>
        <dbReference type="ARBA" id="ARBA00022989"/>
    </source>
</evidence>
<dbReference type="CDD" id="cd06261">
    <property type="entry name" value="TM_PBP2"/>
    <property type="match status" value="1"/>
</dbReference>
<dbReference type="RefSeq" id="WP_007862182.1">
    <property type="nucleotide sequence ID" value="NZ_KQ235875.1"/>
</dbReference>
<dbReference type="Pfam" id="PF12911">
    <property type="entry name" value="OppC_N"/>
    <property type="match status" value="1"/>
</dbReference>
<evidence type="ECO:0000256" key="4">
    <source>
        <dbReference type="ARBA" id="ARBA00022692"/>
    </source>
</evidence>
<dbReference type="GeneID" id="93165521"/>
<dbReference type="Pfam" id="PF00528">
    <property type="entry name" value="BPD_transp_1"/>
    <property type="match status" value="1"/>
</dbReference>
<keyword evidence="6 7" id="KW-0472">Membrane</keyword>
<protein>
    <recommendedName>
        <fullName evidence="8">ABC transmembrane type-1 domain-containing protein</fullName>
    </recommendedName>
</protein>
<feature type="transmembrane region" description="Helical" evidence="7">
    <location>
        <begin position="104"/>
        <end position="128"/>
    </location>
</feature>
<feature type="domain" description="ABC transmembrane type-1" evidence="8">
    <location>
        <begin position="100"/>
        <end position="290"/>
    </location>
</feature>
<comment type="caution">
    <text evidence="9">The sequence shown here is derived from an EMBL/GenBank/DDBJ whole genome shotgun (WGS) entry which is preliminary data.</text>
</comment>
<feature type="transmembrane region" description="Helical" evidence="7">
    <location>
        <begin position="221"/>
        <end position="248"/>
    </location>
</feature>
<dbReference type="PROSITE" id="PS50928">
    <property type="entry name" value="ABC_TM1"/>
    <property type="match status" value="1"/>
</dbReference>
<dbReference type="InterPro" id="IPR025966">
    <property type="entry name" value="OppC_N"/>
</dbReference>
<name>A0A0J9BA80_9FIRM</name>
<evidence type="ECO:0000256" key="3">
    <source>
        <dbReference type="ARBA" id="ARBA00022475"/>
    </source>
</evidence>
<dbReference type="InterPro" id="IPR000515">
    <property type="entry name" value="MetI-like"/>
</dbReference>
<dbReference type="GO" id="GO:0055085">
    <property type="term" value="P:transmembrane transport"/>
    <property type="evidence" value="ECO:0007669"/>
    <property type="project" value="InterPro"/>
</dbReference>
<feature type="transmembrane region" description="Helical" evidence="7">
    <location>
        <begin position="140"/>
        <end position="160"/>
    </location>
</feature>
<feature type="transmembrane region" description="Helical" evidence="7">
    <location>
        <begin position="31"/>
        <end position="52"/>
    </location>
</feature>
<evidence type="ECO:0000313" key="9">
    <source>
        <dbReference type="EMBL" id="KMW09196.1"/>
    </source>
</evidence>
<dbReference type="InterPro" id="IPR050366">
    <property type="entry name" value="BP-dependent_transpt_permease"/>
</dbReference>
<dbReference type="OrthoDB" id="9797852at2"/>
<evidence type="ECO:0000256" key="7">
    <source>
        <dbReference type="RuleBase" id="RU363032"/>
    </source>
</evidence>
<comment type="similarity">
    <text evidence="7">Belongs to the binding-protein-dependent transport system permease family.</text>
</comment>
<evidence type="ECO:0000256" key="6">
    <source>
        <dbReference type="ARBA" id="ARBA00023136"/>
    </source>
</evidence>
<evidence type="ECO:0000259" key="8">
    <source>
        <dbReference type="PROSITE" id="PS50928"/>
    </source>
</evidence>
<dbReference type="SUPFAM" id="SSF161098">
    <property type="entry name" value="MetI-like"/>
    <property type="match status" value="1"/>
</dbReference>
<dbReference type="Proteomes" id="UP000037392">
    <property type="component" value="Unassembled WGS sequence"/>
</dbReference>
<dbReference type="PANTHER" id="PTHR43386:SF26">
    <property type="entry name" value="ABC TRANSPORTER PERMEASE PROTEIN"/>
    <property type="match status" value="1"/>
</dbReference>
<organism evidence="9 10">
    <name type="scientific">[Clostridium] citroniae WAL-19142</name>
    <dbReference type="NCBI Taxonomy" id="742734"/>
    <lineage>
        <taxon>Bacteria</taxon>
        <taxon>Bacillati</taxon>
        <taxon>Bacillota</taxon>
        <taxon>Clostridia</taxon>
        <taxon>Lachnospirales</taxon>
        <taxon>Lachnospiraceae</taxon>
        <taxon>Enterocloster</taxon>
    </lineage>
</organism>
<accession>A0A0J9BA80</accession>
<proteinExistence type="inferred from homology"/>
<dbReference type="AlphaFoldDB" id="A0A0J9BA80"/>
<evidence type="ECO:0000256" key="1">
    <source>
        <dbReference type="ARBA" id="ARBA00004651"/>
    </source>
</evidence>
<evidence type="ECO:0000256" key="2">
    <source>
        <dbReference type="ARBA" id="ARBA00022448"/>
    </source>
</evidence>
<dbReference type="InterPro" id="IPR035906">
    <property type="entry name" value="MetI-like_sf"/>
</dbReference>
<keyword evidence="4 7" id="KW-0812">Transmembrane</keyword>
<keyword evidence="2 7" id="KW-0813">Transport</keyword>
<comment type="subcellular location">
    <subcellularLocation>
        <location evidence="1 7">Cell membrane</location>
        <topology evidence="1 7">Multi-pass membrane protein</topology>
    </subcellularLocation>
</comment>
<dbReference type="PANTHER" id="PTHR43386">
    <property type="entry name" value="OLIGOPEPTIDE TRANSPORT SYSTEM PERMEASE PROTEIN APPC"/>
    <property type="match status" value="1"/>
</dbReference>
<keyword evidence="3" id="KW-1003">Cell membrane</keyword>
<evidence type="ECO:0000313" key="10">
    <source>
        <dbReference type="Proteomes" id="UP000037392"/>
    </source>
</evidence>
<reference evidence="9 10" key="1">
    <citation type="submission" date="2011-04" db="EMBL/GenBank/DDBJ databases">
        <title>The Genome Sequence of Clostridium citroniae WAL-19142.</title>
        <authorList>
            <consortium name="The Broad Institute Genome Sequencing Platform"/>
            <person name="Earl A."/>
            <person name="Ward D."/>
            <person name="Feldgarden M."/>
            <person name="Gevers D."/>
            <person name="Warren Y.A."/>
            <person name="Tyrrell K.L."/>
            <person name="Citron D.M."/>
            <person name="Goldstein E.J."/>
            <person name="Daigneault M."/>
            <person name="Allen-Vercoe E."/>
            <person name="Young S.K."/>
            <person name="Zeng Q."/>
            <person name="Gargeya S."/>
            <person name="Fitzgerald M."/>
            <person name="Haas B."/>
            <person name="Abouelleil A."/>
            <person name="Alvarado L."/>
            <person name="Arachchi H.M."/>
            <person name="Berlin A."/>
            <person name="Brown A."/>
            <person name="Chapman S.B."/>
            <person name="Chen Z."/>
            <person name="Dunbar C."/>
            <person name="Freedman E."/>
            <person name="Gearin G."/>
            <person name="Gellesch M."/>
            <person name="Goldberg J."/>
            <person name="Griggs A."/>
            <person name="Gujja S."/>
            <person name="Heilman E.R."/>
            <person name="Heiman D."/>
            <person name="Howarth C."/>
            <person name="Larson L."/>
            <person name="Lui A."/>
            <person name="MacDonald P.J."/>
            <person name="Mehta T."/>
            <person name="Montmayeur A."/>
            <person name="Murphy C."/>
            <person name="Neiman D."/>
            <person name="Pearson M."/>
            <person name="Priest M."/>
            <person name="Roberts A."/>
            <person name="Saif S."/>
            <person name="Shea T."/>
            <person name="Shenoy N."/>
            <person name="Sisk P."/>
            <person name="Stolte C."/>
            <person name="Sykes S."/>
            <person name="White J."/>
            <person name="Yandava C."/>
            <person name="Wortman J."/>
            <person name="Nusbaum C."/>
            <person name="Birren B."/>
        </authorList>
    </citation>
    <scope>NUCLEOTIDE SEQUENCE [LARGE SCALE GENOMIC DNA]</scope>
    <source>
        <strain evidence="9 10">WAL-19142</strain>
    </source>
</reference>
<gene>
    <name evidence="9" type="ORF">HMPREF9470_00623</name>
</gene>
<dbReference type="GO" id="GO:0005886">
    <property type="term" value="C:plasma membrane"/>
    <property type="evidence" value="ECO:0007669"/>
    <property type="project" value="UniProtKB-SubCell"/>
</dbReference>
<dbReference type="PATRIC" id="fig|742734.4.peg.664"/>
<feature type="transmembrane region" description="Helical" evidence="7">
    <location>
        <begin position="268"/>
        <end position="289"/>
    </location>
</feature>
<dbReference type="EMBL" id="ADLK01000067">
    <property type="protein sequence ID" value="KMW09196.1"/>
    <property type="molecule type" value="Genomic_DNA"/>
</dbReference>
<keyword evidence="5 7" id="KW-1133">Transmembrane helix</keyword>
<dbReference type="Gene3D" id="1.10.3720.10">
    <property type="entry name" value="MetI-like"/>
    <property type="match status" value="1"/>
</dbReference>
<sequence>MENEVRAEKTGWWKSFLSSEFFFHYKHNIPAIIGSILVLIAILTAVVGRFLAPQNPYDLTQINLSDSYLPPFWLDGGKMSFLLGTDEQGRDILSAIIYGSASSIMIGLVGMAASCCIGTTLGLIAGYFGGKVDAVIMRIADIQLSFPSMLIALFIMSVFGRGVGKLLIALTMVGWVTYARTVRGETLSVKKMEYVEAARTIGLPGRIIIIKHVLPNVVNSIIVLATIQIGNFILTEATLSFLGVGVPITQPSLGLLVKTGFDVLFSGLWWASVFPGLYIMLIVFGINLLGDFLRDELNPNLK</sequence>